<evidence type="ECO:0000313" key="5">
    <source>
        <dbReference type="EMBL" id="GGO96750.1"/>
    </source>
</evidence>
<dbReference type="InterPro" id="IPR038071">
    <property type="entry name" value="UROD/MetE-like_sf"/>
</dbReference>
<name>A0A917ZXB4_9ACTN</name>
<reference evidence="5" key="1">
    <citation type="journal article" date="2014" name="Int. J. Syst. Evol. Microbiol.">
        <title>Complete genome sequence of Corynebacterium casei LMG S-19264T (=DSM 44701T), isolated from a smear-ripened cheese.</title>
        <authorList>
            <consortium name="US DOE Joint Genome Institute (JGI-PGF)"/>
            <person name="Walter F."/>
            <person name="Albersmeier A."/>
            <person name="Kalinowski J."/>
            <person name="Ruckert C."/>
        </authorList>
    </citation>
    <scope>NUCLEOTIDE SEQUENCE</scope>
    <source>
        <strain evidence="5">CGMCC 4.7201</strain>
    </source>
</reference>
<comment type="caution">
    <text evidence="5">The sequence shown here is derived from an EMBL/GenBank/DDBJ whole genome shotgun (WGS) entry which is preliminary data.</text>
</comment>
<reference evidence="5" key="2">
    <citation type="submission" date="2020-09" db="EMBL/GenBank/DDBJ databases">
        <authorList>
            <person name="Sun Q."/>
            <person name="Zhou Y."/>
        </authorList>
    </citation>
    <scope>NUCLEOTIDE SEQUENCE</scope>
    <source>
        <strain evidence="5">CGMCC 4.7201</strain>
    </source>
</reference>
<keyword evidence="6" id="KW-1185">Reference proteome</keyword>
<keyword evidence="3" id="KW-0862">Zinc</keyword>
<accession>A0A917ZXB4</accession>
<comment type="cofactor">
    <cofactor evidence="1">
        <name>Zn(2+)</name>
        <dbReference type="ChEBI" id="CHEBI:29105"/>
    </cofactor>
</comment>
<dbReference type="Proteomes" id="UP000641932">
    <property type="component" value="Unassembled WGS sequence"/>
</dbReference>
<dbReference type="GO" id="GO:0008270">
    <property type="term" value="F:zinc ion binding"/>
    <property type="evidence" value="ECO:0007669"/>
    <property type="project" value="InterPro"/>
</dbReference>
<evidence type="ECO:0000313" key="6">
    <source>
        <dbReference type="Proteomes" id="UP000641932"/>
    </source>
</evidence>
<dbReference type="PANTHER" id="PTHR30519">
    <property type="entry name" value="5-METHYLTETRAHYDROPTEROYLTRIGLUTAMATE--HOMOCYSTEINE METHYLTRANSFERASE"/>
    <property type="match status" value="1"/>
</dbReference>
<evidence type="ECO:0000256" key="2">
    <source>
        <dbReference type="ARBA" id="ARBA00022723"/>
    </source>
</evidence>
<sequence length="179" mass="19480">MVEAGMVGRKTGGGFHHTAGVEVARRPGGTAELMDPLPRRTWTSRWWLLRALPPPSPAWVVRVPCHRPDGGRRPVARARPIVRGHPVTSRAGRPDYPVDRCVTDPREAGPGVYDIHSPRVPHAAEAAALLRKGLEAIPAERLWVNPDCGLKTRGWPGTRASLDNLVTAARQVRAELSAS</sequence>
<dbReference type="GO" id="GO:0003871">
    <property type="term" value="F:5-methyltetrahydropteroyltriglutamate-homocysteine S-methyltransferase activity"/>
    <property type="evidence" value="ECO:0007669"/>
    <property type="project" value="InterPro"/>
</dbReference>
<dbReference type="Pfam" id="PF01717">
    <property type="entry name" value="Meth_synt_2"/>
    <property type="match status" value="1"/>
</dbReference>
<proteinExistence type="predicted"/>
<organism evidence="5 6">
    <name type="scientific">Wenjunlia tyrosinilytica</name>
    <dbReference type="NCBI Taxonomy" id="1544741"/>
    <lineage>
        <taxon>Bacteria</taxon>
        <taxon>Bacillati</taxon>
        <taxon>Actinomycetota</taxon>
        <taxon>Actinomycetes</taxon>
        <taxon>Kitasatosporales</taxon>
        <taxon>Streptomycetaceae</taxon>
        <taxon>Wenjunlia</taxon>
    </lineage>
</organism>
<evidence type="ECO:0000256" key="3">
    <source>
        <dbReference type="ARBA" id="ARBA00022833"/>
    </source>
</evidence>
<protein>
    <recommendedName>
        <fullName evidence="4">Cobalamin-independent methionine synthase MetE C-terminal/archaeal domain-containing protein</fullName>
    </recommendedName>
</protein>
<dbReference type="SUPFAM" id="SSF51726">
    <property type="entry name" value="UROD/MetE-like"/>
    <property type="match status" value="1"/>
</dbReference>
<dbReference type="AlphaFoldDB" id="A0A917ZXB4"/>
<keyword evidence="2" id="KW-0479">Metal-binding</keyword>
<dbReference type="GO" id="GO:0009086">
    <property type="term" value="P:methionine biosynthetic process"/>
    <property type="evidence" value="ECO:0007669"/>
    <property type="project" value="InterPro"/>
</dbReference>
<dbReference type="EMBL" id="BMMS01000030">
    <property type="protein sequence ID" value="GGO96750.1"/>
    <property type="molecule type" value="Genomic_DNA"/>
</dbReference>
<evidence type="ECO:0000259" key="4">
    <source>
        <dbReference type="Pfam" id="PF01717"/>
    </source>
</evidence>
<dbReference type="InterPro" id="IPR002629">
    <property type="entry name" value="Met_Synth_C/arc"/>
</dbReference>
<evidence type="ECO:0000256" key="1">
    <source>
        <dbReference type="ARBA" id="ARBA00001947"/>
    </source>
</evidence>
<feature type="domain" description="Cobalamin-independent methionine synthase MetE C-terminal/archaeal" evidence="4">
    <location>
        <begin position="105"/>
        <end position="170"/>
    </location>
</feature>
<dbReference type="Gene3D" id="3.20.20.210">
    <property type="match status" value="1"/>
</dbReference>
<gene>
    <name evidence="5" type="ORF">GCM10012280_56970</name>
</gene>